<dbReference type="AlphaFoldDB" id="A0A0J5FM22"/>
<protein>
    <submittedName>
        <fullName evidence="1">Integrase</fullName>
    </submittedName>
</protein>
<feature type="non-terminal residue" evidence="1">
    <location>
        <position position="1"/>
    </location>
</feature>
<gene>
    <name evidence="1" type="ORF">AB204_20615</name>
</gene>
<evidence type="ECO:0000313" key="2">
    <source>
        <dbReference type="Proteomes" id="UP000036277"/>
    </source>
</evidence>
<reference evidence="1 2" key="1">
    <citation type="submission" date="2015-06" db="EMBL/GenBank/DDBJ databases">
        <title>Draft Whole-Genome Sequence of the Entomopathogenic Bacterium Xenorhabdus khoisanae.</title>
        <authorList>
            <person name="Naidoo S."/>
            <person name="Featherston J."/>
            <person name="Gray V.M."/>
        </authorList>
    </citation>
    <scope>NUCLEOTIDE SEQUENCE [LARGE SCALE GENOMIC DNA]</scope>
    <source>
        <strain evidence="1 2">MCB</strain>
    </source>
</reference>
<comment type="caution">
    <text evidence="1">The sequence shown here is derived from an EMBL/GenBank/DDBJ whole genome shotgun (WGS) entry which is preliminary data.</text>
</comment>
<dbReference type="PATRIC" id="fig|880157.4.peg.4472"/>
<organism evidence="1 2">
    <name type="scientific">Xenorhabdus khoisanae</name>
    <dbReference type="NCBI Taxonomy" id="880157"/>
    <lineage>
        <taxon>Bacteria</taxon>
        <taxon>Pseudomonadati</taxon>
        <taxon>Pseudomonadota</taxon>
        <taxon>Gammaproteobacteria</taxon>
        <taxon>Enterobacterales</taxon>
        <taxon>Morganellaceae</taxon>
        <taxon>Xenorhabdus</taxon>
    </lineage>
</organism>
<evidence type="ECO:0000313" key="1">
    <source>
        <dbReference type="EMBL" id="KMJ43276.1"/>
    </source>
</evidence>
<dbReference type="Proteomes" id="UP000036277">
    <property type="component" value="Unassembled WGS sequence"/>
</dbReference>
<sequence>AYVQLSLTGIPAAVTIGNALDDGGRKRTRYTSAHYLGNWSGRLREYQQPQAA</sequence>
<name>A0A0J5FM22_9GAMM</name>
<proteinExistence type="predicted"/>
<keyword evidence="2" id="KW-1185">Reference proteome</keyword>
<dbReference type="EMBL" id="LFCV01000247">
    <property type="protein sequence ID" value="KMJ43276.1"/>
    <property type="molecule type" value="Genomic_DNA"/>
</dbReference>
<accession>A0A0J5FM22</accession>